<accession>A0A246F944</accession>
<dbReference type="InterPro" id="IPR003010">
    <property type="entry name" value="C-N_Hydrolase"/>
</dbReference>
<evidence type="ECO:0000256" key="1">
    <source>
        <dbReference type="ARBA" id="ARBA00022801"/>
    </source>
</evidence>
<name>A0A246F944_PSENT</name>
<dbReference type="RefSeq" id="WP_088420816.1">
    <property type="nucleotide sequence ID" value="NZ_NJBA01000008.1"/>
</dbReference>
<comment type="caution">
    <text evidence="3">The sequence shown here is derived from an EMBL/GenBank/DDBJ whole genome shotgun (WGS) entry which is preliminary data.</text>
</comment>
<dbReference type="InterPro" id="IPR044083">
    <property type="entry name" value="RamA-like"/>
</dbReference>
<reference evidence="3 4" key="1">
    <citation type="submission" date="2017-06" db="EMBL/GenBank/DDBJ databases">
        <title>Draft genome of Pseudomonas nitroreducens DF05.</title>
        <authorList>
            <person name="Iyer R."/>
        </authorList>
    </citation>
    <scope>NUCLEOTIDE SEQUENCE [LARGE SCALE GENOMIC DNA]</scope>
    <source>
        <strain evidence="3 4">DF05</strain>
    </source>
</reference>
<dbReference type="Proteomes" id="UP000198145">
    <property type="component" value="Unassembled WGS sequence"/>
</dbReference>
<protein>
    <submittedName>
        <fullName evidence="3">Carbon-nitrogen hydrolase</fullName>
    </submittedName>
</protein>
<evidence type="ECO:0000313" key="3">
    <source>
        <dbReference type="EMBL" id="OWP48840.1"/>
    </source>
</evidence>
<dbReference type="SUPFAM" id="SSF56317">
    <property type="entry name" value="Carbon-nitrogen hydrolase"/>
    <property type="match status" value="1"/>
</dbReference>
<evidence type="ECO:0000313" key="4">
    <source>
        <dbReference type="Proteomes" id="UP000198145"/>
    </source>
</evidence>
<organism evidence="3 4">
    <name type="scientific">Pseudomonas nitroreducens</name>
    <dbReference type="NCBI Taxonomy" id="46680"/>
    <lineage>
        <taxon>Bacteria</taxon>
        <taxon>Pseudomonadati</taxon>
        <taxon>Pseudomonadota</taxon>
        <taxon>Gammaproteobacteria</taxon>
        <taxon>Pseudomonadales</taxon>
        <taxon>Pseudomonadaceae</taxon>
        <taxon>Pseudomonas</taxon>
    </lineage>
</organism>
<keyword evidence="1 3" id="KW-0378">Hydrolase</keyword>
<evidence type="ECO:0000259" key="2">
    <source>
        <dbReference type="PROSITE" id="PS50263"/>
    </source>
</evidence>
<dbReference type="AlphaFoldDB" id="A0A246F944"/>
<gene>
    <name evidence="3" type="ORF">CEG18_22745</name>
</gene>
<dbReference type="GO" id="GO:0050126">
    <property type="term" value="F:N-carbamoylputrescine amidase activity"/>
    <property type="evidence" value="ECO:0007669"/>
    <property type="project" value="TreeGrafter"/>
</dbReference>
<proteinExistence type="predicted"/>
<feature type="domain" description="CN hydrolase" evidence="2">
    <location>
        <begin position="1"/>
        <end position="239"/>
    </location>
</feature>
<dbReference type="eggNOG" id="COG0388">
    <property type="taxonomic scope" value="Bacteria"/>
</dbReference>
<dbReference type="EMBL" id="NJBA01000008">
    <property type="protein sequence ID" value="OWP48840.1"/>
    <property type="molecule type" value="Genomic_DNA"/>
</dbReference>
<dbReference type="InterPro" id="IPR050345">
    <property type="entry name" value="Aliph_Amidase/BUP"/>
</dbReference>
<dbReference type="Gene3D" id="3.60.110.10">
    <property type="entry name" value="Carbon-nitrogen hydrolase"/>
    <property type="match status" value="1"/>
</dbReference>
<dbReference type="PANTHER" id="PTHR43674:SF2">
    <property type="entry name" value="BETA-UREIDOPROPIONASE"/>
    <property type="match status" value="1"/>
</dbReference>
<dbReference type="InterPro" id="IPR036526">
    <property type="entry name" value="C-N_Hydrolase_sf"/>
</dbReference>
<dbReference type="PROSITE" id="PS50263">
    <property type="entry name" value="CN_HYDROLASE"/>
    <property type="match status" value="1"/>
</dbReference>
<dbReference type="Pfam" id="PF00795">
    <property type="entry name" value="CN_hydrolase"/>
    <property type="match status" value="1"/>
</dbReference>
<dbReference type="PANTHER" id="PTHR43674">
    <property type="entry name" value="NITRILASE C965.09-RELATED"/>
    <property type="match status" value="1"/>
</dbReference>
<dbReference type="GO" id="GO:0033388">
    <property type="term" value="P:putrescine biosynthetic process from arginine"/>
    <property type="evidence" value="ECO:0007669"/>
    <property type="project" value="TreeGrafter"/>
</dbReference>
<sequence length="265" mass="28171">MRMALWQTCGLPGDVAGNLVQLERQAGAAAAAGAQLLLCPELWLGGYNLPQRMNELAEAADGPSAARIGELAQRFGLAIAYGYAERHPQGGKPYNSAQVIGPSGSPLGHYRKAHLFGAMEREVFSAGDVLEAPFDYAGWRIGLLICFDVEYPEAVRTHALNGAGLILIPTALTPEYGAVPGVIVPARAVENQLFVAYCNHCGVEDGLAFLGGSCIVAPDGERLAAAGPAESLLIVDLDPEQRARQAETFPYLPCRRPELYGALTR</sequence>
<dbReference type="CDD" id="cd07576">
    <property type="entry name" value="R-amidase_like"/>
    <property type="match status" value="1"/>
</dbReference>
<dbReference type="STRING" id="46680.GCA_000807755_04616"/>